<gene>
    <name evidence="5" type="ORF">U5E74_28275</name>
</gene>
<evidence type="ECO:0000313" key="5">
    <source>
        <dbReference type="EMBL" id="MDZ7469483.1"/>
    </source>
</evidence>
<name>A0ABU5MB90_RAOPL</name>
<organism evidence="5 6">
    <name type="scientific">Raoultella planticola</name>
    <name type="common">Klebsiella planticola</name>
    <dbReference type="NCBI Taxonomy" id="575"/>
    <lineage>
        <taxon>Bacteria</taxon>
        <taxon>Pseudomonadati</taxon>
        <taxon>Pseudomonadota</taxon>
        <taxon>Gammaproteobacteria</taxon>
        <taxon>Enterobacterales</taxon>
        <taxon>Enterobacteriaceae</taxon>
        <taxon>Klebsiella/Raoultella group</taxon>
        <taxon>Raoultella</taxon>
    </lineage>
</organism>
<evidence type="ECO:0000256" key="3">
    <source>
        <dbReference type="SAM" id="MobiDB-lite"/>
    </source>
</evidence>
<dbReference type="NCBIfam" id="NF001966">
    <property type="entry name" value="PRK00745.1"/>
    <property type="match status" value="1"/>
</dbReference>
<feature type="compositionally biased region" description="Basic and acidic residues" evidence="3">
    <location>
        <begin position="14"/>
        <end position="23"/>
    </location>
</feature>
<protein>
    <submittedName>
        <fullName evidence="5">4-oxalocrotonate tautomerase</fullName>
        <ecNumber evidence="5">5.3.2.6</ecNumber>
    </submittedName>
</protein>
<evidence type="ECO:0000259" key="4">
    <source>
        <dbReference type="Pfam" id="PF01361"/>
    </source>
</evidence>
<evidence type="ECO:0000256" key="2">
    <source>
        <dbReference type="ARBA" id="ARBA00023235"/>
    </source>
</evidence>
<sequence length="87" mass="9686">MTPIYSSSPFGKDSLIDPRRGLSGEKNMPVLRLELQPGRTPEQKRDFAREATRVAVETLKCKPESVDVVIVEIPKTHWAKGGVLPTE</sequence>
<proteinExistence type="inferred from homology"/>
<reference evidence="5 6" key="1">
    <citation type="submission" date="2023-12" db="EMBL/GenBank/DDBJ databases">
        <title>N/s.</title>
        <authorList>
            <person name="Dale J."/>
        </authorList>
    </citation>
    <scope>NUCLEOTIDE SEQUENCE [LARGE SCALE GENOMIC DNA]</scope>
    <source>
        <strain evidence="5 6">2023EL-01226</strain>
    </source>
</reference>
<dbReference type="PANTHER" id="PTHR35530">
    <property type="entry name" value="TAUTOMERASE-RELATED"/>
    <property type="match status" value="1"/>
</dbReference>
<keyword evidence="2 5" id="KW-0413">Isomerase</keyword>
<dbReference type="Pfam" id="PF01361">
    <property type="entry name" value="Tautomerase"/>
    <property type="match status" value="1"/>
</dbReference>
<dbReference type="RefSeq" id="WP_228304998.1">
    <property type="nucleotide sequence ID" value="NZ_ABZSJN020000655.1"/>
</dbReference>
<dbReference type="PANTHER" id="PTHR35530:SF1">
    <property type="entry name" value="2-HYDROXYMUCONATE TAUTOMERASE"/>
    <property type="match status" value="1"/>
</dbReference>
<comment type="similarity">
    <text evidence="1">Belongs to the 4-oxalocrotonate tautomerase family.</text>
</comment>
<dbReference type="EMBL" id="JAXUDK010000035">
    <property type="protein sequence ID" value="MDZ7469483.1"/>
    <property type="molecule type" value="Genomic_DNA"/>
</dbReference>
<feature type="domain" description="4-oxalocrotonate tautomerase-like" evidence="4">
    <location>
        <begin position="29"/>
        <end position="85"/>
    </location>
</feature>
<dbReference type="Gene3D" id="3.30.429.10">
    <property type="entry name" value="Macrophage Migration Inhibitory Factor"/>
    <property type="match status" value="1"/>
</dbReference>
<evidence type="ECO:0000313" key="6">
    <source>
        <dbReference type="Proteomes" id="UP001293169"/>
    </source>
</evidence>
<dbReference type="EC" id="5.3.2.6" evidence="5"/>
<evidence type="ECO:0000256" key="1">
    <source>
        <dbReference type="ARBA" id="ARBA00006723"/>
    </source>
</evidence>
<dbReference type="SUPFAM" id="SSF55331">
    <property type="entry name" value="Tautomerase/MIF"/>
    <property type="match status" value="1"/>
</dbReference>
<feature type="region of interest" description="Disordered" evidence="3">
    <location>
        <begin position="1"/>
        <end position="28"/>
    </location>
</feature>
<dbReference type="GO" id="GO:0016853">
    <property type="term" value="F:isomerase activity"/>
    <property type="evidence" value="ECO:0007669"/>
    <property type="project" value="UniProtKB-KW"/>
</dbReference>
<dbReference type="InterPro" id="IPR004370">
    <property type="entry name" value="4-OT-like_dom"/>
</dbReference>
<accession>A0ABU5MB90</accession>
<dbReference type="Proteomes" id="UP001293169">
    <property type="component" value="Unassembled WGS sequence"/>
</dbReference>
<keyword evidence="6" id="KW-1185">Reference proteome</keyword>
<dbReference type="InterPro" id="IPR014347">
    <property type="entry name" value="Tautomerase/MIF_sf"/>
</dbReference>
<comment type="caution">
    <text evidence="5">The sequence shown here is derived from an EMBL/GenBank/DDBJ whole genome shotgun (WGS) entry which is preliminary data.</text>
</comment>